<comment type="subcellular location">
    <subcellularLocation>
        <location evidence="1">Cell membrane</location>
        <topology evidence="1">Multi-pass membrane protein</topology>
    </subcellularLocation>
</comment>
<reference evidence="11 12" key="1">
    <citation type="submission" date="2014-03" db="EMBL/GenBank/DDBJ databases">
        <title>Complete genome sequence of Pseudomonas stutzeri 19SMN4.</title>
        <authorList>
            <person name="Brunet-Galmes I."/>
            <person name="Nogales B."/>
            <person name="Busquets A."/>
            <person name="Pena A."/>
            <person name="Gomila M."/>
            <person name="Garcia-Valdes E."/>
            <person name="Lalucat J."/>
            <person name="Bennasar A."/>
            <person name="Bosch R."/>
        </authorList>
    </citation>
    <scope>NUCLEOTIDE SEQUENCE [LARGE SCALE GENOMIC DNA]</scope>
    <source>
        <strain evidence="11 12">19SMN4</strain>
    </source>
</reference>
<protein>
    <submittedName>
        <fullName evidence="11">Sodium:proton antiporter</fullName>
    </submittedName>
</protein>
<feature type="transmembrane region" description="Helical" evidence="9">
    <location>
        <begin position="57"/>
        <end position="80"/>
    </location>
</feature>
<keyword evidence="4" id="KW-1003">Cell membrane</keyword>
<dbReference type="Gene3D" id="1.20.1530.20">
    <property type="match status" value="1"/>
</dbReference>
<organism evidence="11 12">
    <name type="scientific">Stutzerimonas stutzeri</name>
    <name type="common">Pseudomonas stutzeri</name>
    <dbReference type="NCBI Taxonomy" id="316"/>
    <lineage>
        <taxon>Bacteria</taxon>
        <taxon>Pseudomonadati</taxon>
        <taxon>Pseudomonadota</taxon>
        <taxon>Gammaproteobacteria</taxon>
        <taxon>Pseudomonadales</taxon>
        <taxon>Pseudomonadaceae</taxon>
        <taxon>Stutzerimonas</taxon>
    </lineage>
</organism>
<evidence type="ECO:0000256" key="7">
    <source>
        <dbReference type="ARBA" id="ARBA00023065"/>
    </source>
</evidence>
<dbReference type="GO" id="GO:0005886">
    <property type="term" value="C:plasma membrane"/>
    <property type="evidence" value="ECO:0007669"/>
    <property type="project" value="UniProtKB-SubCell"/>
</dbReference>
<keyword evidence="6 9" id="KW-1133">Transmembrane helix</keyword>
<gene>
    <name evidence="11" type="ORF">UIB01_00365</name>
</gene>
<feature type="transmembrane region" description="Helical" evidence="9">
    <location>
        <begin position="416"/>
        <end position="434"/>
    </location>
</feature>
<dbReference type="GO" id="GO:1902600">
    <property type="term" value="P:proton transmembrane transport"/>
    <property type="evidence" value="ECO:0007669"/>
    <property type="project" value="InterPro"/>
</dbReference>
<evidence type="ECO:0000313" key="11">
    <source>
        <dbReference type="EMBL" id="AHY40983.1"/>
    </source>
</evidence>
<keyword evidence="5 9" id="KW-0812">Transmembrane</keyword>
<dbReference type="AlphaFoldDB" id="A0A023WLH6"/>
<dbReference type="InterPro" id="IPR038770">
    <property type="entry name" value="Na+/solute_symporter_sf"/>
</dbReference>
<dbReference type="PANTHER" id="PTHR32507">
    <property type="entry name" value="NA(+)/H(+) ANTIPORTER 1"/>
    <property type="match status" value="1"/>
</dbReference>
<evidence type="ECO:0000313" key="12">
    <source>
        <dbReference type="Proteomes" id="UP000025238"/>
    </source>
</evidence>
<evidence type="ECO:0000256" key="3">
    <source>
        <dbReference type="ARBA" id="ARBA00022449"/>
    </source>
</evidence>
<evidence type="ECO:0000256" key="6">
    <source>
        <dbReference type="ARBA" id="ARBA00022989"/>
    </source>
</evidence>
<feature type="transmembrane region" description="Helical" evidence="9">
    <location>
        <begin position="6"/>
        <end position="26"/>
    </location>
</feature>
<evidence type="ECO:0000256" key="1">
    <source>
        <dbReference type="ARBA" id="ARBA00004651"/>
    </source>
</evidence>
<evidence type="ECO:0000256" key="4">
    <source>
        <dbReference type="ARBA" id="ARBA00022475"/>
    </source>
</evidence>
<keyword evidence="7" id="KW-0406">Ion transport</keyword>
<feature type="transmembrane region" description="Helical" evidence="9">
    <location>
        <begin position="235"/>
        <end position="260"/>
    </location>
</feature>
<evidence type="ECO:0000259" key="10">
    <source>
        <dbReference type="Pfam" id="PF00999"/>
    </source>
</evidence>
<keyword evidence="3" id="KW-0050">Antiport</keyword>
<feature type="domain" description="Cation/H+ exchanger transmembrane" evidence="10">
    <location>
        <begin position="336"/>
        <end position="440"/>
    </location>
</feature>
<feature type="transmembrane region" description="Helical" evidence="9">
    <location>
        <begin position="194"/>
        <end position="214"/>
    </location>
</feature>
<feature type="transmembrane region" description="Helical" evidence="9">
    <location>
        <begin position="92"/>
        <end position="115"/>
    </location>
</feature>
<accession>A0A023WLH6</accession>
<sequence length="454" mass="48914">MNFLEWMAVLGVLLLILALASAYLRWLPITTSLIYLGFGVLIGQLGIGLWEMEFLHIAGWMEHLTEVAVLVSLFVSGLKLRMPLRHPAWKSAYVLAGPVMLACIGGVTLLCHYVFGLSWGVAVLIGAILAPTDPVLASLVQVNDARDSDRLRYGLSGEAGFNDGTAFPFVVFGLMLIAQGQLEADWVGEWALHRLLWAVPAGLLIGFLLGKLVGRVAIYLRARHTDTAMSPNDSLALALIALAYVGAELAGAWGFLAVFAAGLGLRHAELAAADDSETPSEELINDAVPHLAEGGLAPRALSLDDRQLGQPRVAAGVLMGDVLAFGGQLERSLEVLLVTMLGVLVSVHWDWRAVPLGLALFLLIRPLSVMLLMPRRYLDRGQCLTAGWFGIRGIGSLYYLSYAVTHGLLPEEAHTIIGLVLSVVALSIVLHGLSTQPLLRRYERSRGETPDGQG</sequence>
<feature type="transmembrane region" description="Helical" evidence="9">
    <location>
        <begin position="161"/>
        <end position="182"/>
    </location>
</feature>
<evidence type="ECO:0000256" key="8">
    <source>
        <dbReference type="ARBA" id="ARBA00023136"/>
    </source>
</evidence>
<dbReference type="PANTHER" id="PTHR32507:SF8">
    <property type="entry name" value="CNH1P"/>
    <property type="match status" value="1"/>
</dbReference>
<keyword evidence="2" id="KW-0813">Transport</keyword>
<dbReference type="Proteomes" id="UP000025238">
    <property type="component" value="Chromosome"/>
</dbReference>
<feature type="transmembrane region" description="Helical" evidence="9">
    <location>
        <begin position="33"/>
        <end position="51"/>
    </location>
</feature>
<dbReference type="InterPro" id="IPR006153">
    <property type="entry name" value="Cation/H_exchanger_TM"/>
</dbReference>
<feature type="domain" description="Cation/H+ exchanger transmembrane" evidence="10">
    <location>
        <begin position="15"/>
        <end position="270"/>
    </location>
</feature>
<dbReference type="OrthoDB" id="9810860at2"/>
<dbReference type="EMBL" id="CP007509">
    <property type="protein sequence ID" value="AHY40983.1"/>
    <property type="molecule type" value="Genomic_DNA"/>
</dbReference>
<proteinExistence type="predicted"/>
<dbReference type="KEGG" id="pstu:UIB01_00365"/>
<keyword evidence="8 9" id="KW-0472">Membrane</keyword>
<feature type="transmembrane region" description="Helical" evidence="9">
    <location>
        <begin position="121"/>
        <end position="140"/>
    </location>
</feature>
<evidence type="ECO:0000256" key="9">
    <source>
        <dbReference type="SAM" id="Phobius"/>
    </source>
</evidence>
<feature type="transmembrane region" description="Helical" evidence="9">
    <location>
        <begin position="353"/>
        <end position="373"/>
    </location>
</feature>
<dbReference type="PATRIC" id="fig|316.97.peg.74"/>
<evidence type="ECO:0000256" key="2">
    <source>
        <dbReference type="ARBA" id="ARBA00022448"/>
    </source>
</evidence>
<dbReference type="Pfam" id="PF00999">
    <property type="entry name" value="Na_H_Exchanger"/>
    <property type="match status" value="2"/>
</dbReference>
<name>A0A023WLH6_STUST</name>
<evidence type="ECO:0000256" key="5">
    <source>
        <dbReference type="ARBA" id="ARBA00022692"/>
    </source>
</evidence>
<dbReference type="GO" id="GO:0015297">
    <property type="term" value="F:antiporter activity"/>
    <property type="evidence" value="ECO:0007669"/>
    <property type="project" value="UniProtKB-KW"/>
</dbReference>
<feature type="transmembrane region" description="Helical" evidence="9">
    <location>
        <begin position="385"/>
        <end position="404"/>
    </location>
</feature>